<dbReference type="InterPro" id="IPR051533">
    <property type="entry name" value="WaaL-like"/>
</dbReference>
<dbReference type="InterPro" id="IPR007016">
    <property type="entry name" value="O-antigen_ligase-rel_domated"/>
</dbReference>
<keyword evidence="2 5" id="KW-0812">Transmembrane</keyword>
<organism evidence="7 8">
    <name type="scientific">Paracholeplasma vituli</name>
    <dbReference type="NCBI Taxonomy" id="69473"/>
    <lineage>
        <taxon>Bacteria</taxon>
        <taxon>Bacillati</taxon>
        <taxon>Mycoplasmatota</taxon>
        <taxon>Mollicutes</taxon>
        <taxon>Acholeplasmatales</taxon>
        <taxon>Acholeplasmataceae</taxon>
        <taxon>Paracholeplasma</taxon>
    </lineage>
</organism>
<evidence type="ECO:0000256" key="3">
    <source>
        <dbReference type="ARBA" id="ARBA00022989"/>
    </source>
</evidence>
<feature type="transmembrane region" description="Helical" evidence="5">
    <location>
        <begin position="36"/>
        <end position="52"/>
    </location>
</feature>
<keyword evidence="4 5" id="KW-0472">Membrane</keyword>
<evidence type="ECO:0000313" key="8">
    <source>
        <dbReference type="Proteomes" id="UP001209076"/>
    </source>
</evidence>
<feature type="transmembrane region" description="Helical" evidence="5">
    <location>
        <begin position="153"/>
        <end position="178"/>
    </location>
</feature>
<keyword evidence="3 5" id="KW-1133">Transmembrane helix</keyword>
<evidence type="ECO:0000256" key="5">
    <source>
        <dbReference type="SAM" id="Phobius"/>
    </source>
</evidence>
<keyword evidence="7" id="KW-0436">Ligase</keyword>
<comment type="caution">
    <text evidence="7">The sequence shown here is derived from an EMBL/GenBank/DDBJ whole genome shotgun (WGS) entry which is preliminary data.</text>
</comment>
<evidence type="ECO:0000259" key="6">
    <source>
        <dbReference type="Pfam" id="PF04932"/>
    </source>
</evidence>
<accession>A0ABT2PTU6</accession>
<evidence type="ECO:0000313" key="7">
    <source>
        <dbReference type="EMBL" id="MCU0104163.1"/>
    </source>
</evidence>
<name>A0ABT2PTU6_9MOLU</name>
<dbReference type="PANTHER" id="PTHR37422">
    <property type="entry name" value="TEICHURONIC ACID BIOSYNTHESIS PROTEIN TUAE"/>
    <property type="match status" value="1"/>
</dbReference>
<gene>
    <name evidence="7" type="ORF">N7603_00615</name>
</gene>
<dbReference type="PANTHER" id="PTHR37422:SF17">
    <property type="entry name" value="O-ANTIGEN LIGASE"/>
    <property type="match status" value="1"/>
</dbReference>
<evidence type="ECO:0000256" key="1">
    <source>
        <dbReference type="ARBA" id="ARBA00004141"/>
    </source>
</evidence>
<keyword evidence="8" id="KW-1185">Reference proteome</keyword>
<feature type="transmembrane region" description="Helical" evidence="5">
    <location>
        <begin position="58"/>
        <end position="87"/>
    </location>
</feature>
<evidence type="ECO:0000256" key="2">
    <source>
        <dbReference type="ARBA" id="ARBA00022692"/>
    </source>
</evidence>
<dbReference type="EMBL" id="JAOEGN010000001">
    <property type="protein sequence ID" value="MCU0104163.1"/>
    <property type="molecule type" value="Genomic_DNA"/>
</dbReference>
<feature type="transmembrane region" description="Helical" evidence="5">
    <location>
        <begin position="248"/>
        <end position="265"/>
    </location>
</feature>
<feature type="transmembrane region" description="Helical" evidence="5">
    <location>
        <begin position="99"/>
        <end position="116"/>
    </location>
</feature>
<dbReference type="GO" id="GO:0016874">
    <property type="term" value="F:ligase activity"/>
    <property type="evidence" value="ECO:0007669"/>
    <property type="project" value="UniProtKB-KW"/>
</dbReference>
<sequence length="455" mass="52014">MENQRKYLPILNLIKYILRVIVIMLLGFSYINESEIFSTIAILMMGLIILIGNNTDDFYLYIFLLPFSDFVAFGDRNILFVFHLISIFKIIYSNMHKRVSLIALFSFILLIGVITINDFPNISIGRYIYIVSIIAYYSIFIILSNFSKINRKYLAISIFTTISVVLFFIVLGSNGNIFEITGVDETNRLGEETRQLGGAMGVPIYIMIFITCTFVYLTSEKTNKLVRMMLILISLIFGYIGFLTLSRVYLLGLAVFLVMLILSQLKSLKRTNQKIKIILYLLVFALAIVISITNLEGLINMTINRGQEDISTGRFDIYSSIFDFLMNNPLNLLIGKGVIYYSIYGKENGYLFSMTAHNLYLDSIMSWGLLGTVAFLTITFYAYSRLSKDMKKKVSIISMTPMIVWLAMVLVGDAFYYFKTYIIILSLIMVSGLYGKVNNDVQEVSYNEKYTNSIV</sequence>
<dbReference type="Proteomes" id="UP001209076">
    <property type="component" value="Unassembled WGS sequence"/>
</dbReference>
<dbReference type="Pfam" id="PF04932">
    <property type="entry name" value="Wzy_C"/>
    <property type="match status" value="1"/>
</dbReference>
<protein>
    <submittedName>
        <fullName evidence="7">O-antigen ligase family protein</fullName>
    </submittedName>
</protein>
<evidence type="ECO:0000256" key="4">
    <source>
        <dbReference type="ARBA" id="ARBA00023136"/>
    </source>
</evidence>
<reference evidence="8" key="1">
    <citation type="submission" date="2023-07" db="EMBL/GenBank/DDBJ databases">
        <title>Novel Mycoplasma species identified in domestic and wild animals.</title>
        <authorList>
            <person name="Volokhov D.V."/>
            <person name="Furtak V.A."/>
            <person name="Zagorodnyaya T.A."/>
        </authorList>
    </citation>
    <scope>NUCLEOTIDE SEQUENCE [LARGE SCALE GENOMIC DNA]</scope>
    <source>
        <strain evidence="8">92-19</strain>
    </source>
</reference>
<feature type="transmembrane region" description="Helical" evidence="5">
    <location>
        <begin position="128"/>
        <end position="146"/>
    </location>
</feature>
<feature type="domain" description="O-antigen ligase-related" evidence="6">
    <location>
        <begin position="233"/>
        <end position="376"/>
    </location>
</feature>
<proteinExistence type="predicted"/>
<feature type="transmembrane region" description="Helical" evidence="5">
    <location>
        <begin position="364"/>
        <end position="382"/>
    </location>
</feature>
<feature type="transmembrane region" description="Helical" evidence="5">
    <location>
        <begin position="198"/>
        <end position="218"/>
    </location>
</feature>
<feature type="transmembrane region" description="Helical" evidence="5">
    <location>
        <begin position="277"/>
        <end position="295"/>
    </location>
</feature>
<feature type="transmembrane region" description="Helical" evidence="5">
    <location>
        <begin position="13"/>
        <end position="31"/>
    </location>
</feature>
<dbReference type="RefSeq" id="WP_262095375.1">
    <property type="nucleotide sequence ID" value="NZ_JAOEGN010000001.1"/>
</dbReference>
<comment type="subcellular location">
    <subcellularLocation>
        <location evidence="1">Membrane</location>
        <topology evidence="1">Multi-pass membrane protein</topology>
    </subcellularLocation>
</comment>